<keyword evidence="2 4" id="KW-0547">Nucleotide-binding</keyword>
<accession>A0ABU2HB92</accession>
<dbReference type="PANTHER" id="PTHR43585:SF2">
    <property type="entry name" value="ATP-GRASP ENZYME FSQD"/>
    <property type="match status" value="1"/>
</dbReference>
<dbReference type="RefSeq" id="WP_310914182.1">
    <property type="nucleotide sequence ID" value="NZ_JAVLVT010000016.1"/>
</dbReference>
<keyword evidence="1" id="KW-0436">Ligase</keyword>
<evidence type="ECO:0000256" key="2">
    <source>
        <dbReference type="ARBA" id="ARBA00022741"/>
    </source>
</evidence>
<evidence type="ECO:0000256" key="4">
    <source>
        <dbReference type="PROSITE-ProRule" id="PRU00409"/>
    </source>
</evidence>
<gene>
    <name evidence="6" type="ORF">RIF23_20065</name>
</gene>
<dbReference type="PROSITE" id="PS50975">
    <property type="entry name" value="ATP_GRASP"/>
    <property type="match status" value="1"/>
</dbReference>
<protein>
    <recommendedName>
        <fullName evidence="5">ATP-grasp domain-containing protein</fullName>
    </recommendedName>
</protein>
<comment type="caution">
    <text evidence="6">The sequence shown here is derived from an EMBL/GenBank/DDBJ whole genome shotgun (WGS) entry which is preliminary data.</text>
</comment>
<evidence type="ECO:0000313" key="7">
    <source>
        <dbReference type="Proteomes" id="UP001250214"/>
    </source>
</evidence>
<organism evidence="6 7">
    <name type="scientific">Lipingzhangella rawalii</name>
    <dbReference type="NCBI Taxonomy" id="2055835"/>
    <lineage>
        <taxon>Bacteria</taxon>
        <taxon>Bacillati</taxon>
        <taxon>Actinomycetota</taxon>
        <taxon>Actinomycetes</taxon>
        <taxon>Streptosporangiales</taxon>
        <taxon>Nocardiopsidaceae</taxon>
        <taxon>Lipingzhangella</taxon>
    </lineage>
</organism>
<proteinExistence type="predicted"/>
<keyword evidence="7" id="KW-1185">Reference proteome</keyword>
<name>A0ABU2HB92_9ACTN</name>
<evidence type="ECO:0000256" key="3">
    <source>
        <dbReference type="ARBA" id="ARBA00022840"/>
    </source>
</evidence>
<dbReference type="Proteomes" id="UP001250214">
    <property type="component" value="Unassembled WGS sequence"/>
</dbReference>
<dbReference type="InterPro" id="IPR011761">
    <property type="entry name" value="ATP-grasp"/>
</dbReference>
<evidence type="ECO:0000256" key="1">
    <source>
        <dbReference type="ARBA" id="ARBA00022598"/>
    </source>
</evidence>
<dbReference type="EMBL" id="JAVLVT010000016">
    <property type="protein sequence ID" value="MDS1272588.1"/>
    <property type="molecule type" value="Genomic_DNA"/>
</dbReference>
<dbReference type="Gene3D" id="3.30.470.20">
    <property type="entry name" value="ATP-grasp fold, B domain"/>
    <property type="match status" value="1"/>
</dbReference>
<feature type="domain" description="ATP-grasp" evidence="5">
    <location>
        <begin position="85"/>
        <end position="140"/>
    </location>
</feature>
<dbReference type="SUPFAM" id="SSF56059">
    <property type="entry name" value="Glutathione synthetase ATP-binding domain-like"/>
    <property type="match status" value="1"/>
</dbReference>
<evidence type="ECO:0000259" key="5">
    <source>
        <dbReference type="PROSITE" id="PS50975"/>
    </source>
</evidence>
<evidence type="ECO:0000313" key="6">
    <source>
        <dbReference type="EMBL" id="MDS1272588.1"/>
    </source>
</evidence>
<dbReference type="InterPro" id="IPR052032">
    <property type="entry name" value="ATP-dep_AA_Ligase"/>
</dbReference>
<reference evidence="7" key="1">
    <citation type="submission" date="2023-07" db="EMBL/GenBank/DDBJ databases">
        <title>Novel species in the genus Lipingzhangella isolated from Sambhar Salt Lake.</title>
        <authorList>
            <person name="Jiya N."/>
            <person name="Kajale S."/>
            <person name="Sharma A."/>
        </authorList>
    </citation>
    <scope>NUCLEOTIDE SEQUENCE [LARGE SCALE GENOMIC DNA]</scope>
    <source>
        <strain evidence="7">LS1_29</strain>
    </source>
</reference>
<sequence length="241" mass="25915">MTLHPSVADALEAAGSADPGEFEIEEFLDGPIIHVDGVMEGGALVAVQASRYIGTCLGYAQGQPFGSVQIETDSRVIEWTHHCLRAIGINNGPFHLEGIEATDGLVFLEVGARFGGADVVDTFALATGVHLPSAQIRLLVEGRTGIQEARIPDRDALYGWFVFPGHHIGSQYCIVKGGDRFREDPLVRRWVQRATDEPVKPTVTYADSDVPLAGVVGPAPAPELETLLTSMFASITVEPLW</sequence>
<keyword evidence="3 4" id="KW-0067">ATP-binding</keyword>
<dbReference type="PANTHER" id="PTHR43585">
    <property type="entry name" value="FUMIPYRROLE BIOSYNTHESIS PROTEIN C"/>
    <property type="match status" value="1"/>
</dbReference>